<name>A0A1Y5HU14_OLEAN</name>
<dbReference type="GO" id="GO:0140098">
    <property type="term" value="F:catalytic activity, acting on RNA"/>
    <property type="evidence" value="ECO:0007669"/>
    <property type="project" value="UniProtKB-ARBA"/>
</dbReference>
<comment type="similarity">
    <text evidence="1">Belongs to the pseudouridine synthase RluA family.</text>
</comment>
<dbReference type="InterPro" id="IPR020103">
    <property type="entry name" value="PsdUridine_synth_cat_dom_sf"/>
</dbReference>
<dbReference type="PANTHER" id="PTHR21600:SF87">
    <property type="entry name" value="RNA PSEUDOURIDYLATE SYNTHASE DOMAIN-CONTAINING PROTEIN 1"/>
    <property type="match status" value="1"/>
</dbReference>
<dbReference type="CDD" id="cd02869">
    <property type="entry name" value="PseudoU_synth_RluA_like"/>
    <property type="match status" value="1"/>
</dbReference>
<dbReference type="NCBIfam" id="TIGR01621">
    <property type="entry name" value="RluA-like"/>
    <property type="match status" value="1"/>
</dbReference>
<dbReference type="GO" id="GO:0009982">
    <property type="term" value="F:pseudouridine synthase activity"/>
    <property type="evidence" value="ECO:0007669"/>
    <property type="project" value="InterPro"/>
</dbReference>
<accession>A0A1Y5HU14</accession>
<dbReference type="EMBL" id="MABE01000311">
    <property type="protein sequence ID" value="OUS40570.1"/>
    <property type="molecule type" value="Genomic_DNA"/>
</dbReference>
<reference evidence="4" key="1">
    <citation type="journal article" date="2017" name="Proc. Natl. Acad. Sci. U.S.A.">
        <title>Simulation of Deepwater Horizon oil plume reveals substrate specialization within a complex community of hydrocarbon degraders.</title>
        <authorList>
            <person name="Hu P."/>
            <person name="Dubinsky E.A."/>
            <person name="Probst A.J."/>
            <person name="Wang J."/>
            <person name="Sieber C.M.K."/>
            <person name="Tom L.M."/>
            <person name="Gardinali P."/>
            <person name="Banfield J.F."/>
            <person name="Atlas R.M."/>
            <person name="Andersen G.L."/>
        </authorList>
    </citation>
    <scope>NUCLEOTIDE SEQUENCE [LARGE SCALE GENOMIC DNA]</scope>
</reference>
<dbReference type="InterPro" id="IPR006224">
    <property type="entry name" value="PsdUridine_synth_RluA-like_CS"/>
</dbReference>
<protein>
    <recommendedName>
        <fullName evidence="2">Pseudouridine synthase RsuA/RluA-like domain-containing protein</fullName>
    </recommendedName>
</protein>
<feature type="domain" description="Pseudouridine synthase RsuA/RluA-like" evidence="2">
    <location>
        <begin position="12"/>
        <end position="167"/>
    </location>
</feature>
<evidence type="ECO:0000313" key="4">
    <source>
        <dbReference type="Proteomes" id="UP000227088"/>
    </source>
</evidence>
<dbReference type="PROSITE" id="PS01129">
    <property type="entry name" value="PSI_RLU"/>
    <property type="match status" value="1"/>
</dbReference>
<organism evidence="3 4">
    <name type="scientific">Oleispira antarctica</name>
    <dbReference type="NCBI Taxonomy" id="188908"/>
    <lineage>
        <taxon>Bacteria</taxon>
        <taxon>Pseudomonadati</taxon>
        <taxon>Pseudomonadota</taxon>
        <taxon>Gammaproteobacteria</taxon>
        <taxon>Oceanospirillales</taxon>
        <taxon>Oceanospirillaceae</taxon>
        <taxon>Oleispira</taxon>
    </lineage>
</organism>
<dbReference type="SUPFAM" id="SSF55120">
    <property type="entry name" value="Pseudouridine synthase"/>
    <property type="match status" value="1"/>
</dbReference>
<sequence>MTPLTIIHNHSDWIIVNKPVGISMQQEQGLPNEPSLLQCALAAIQAIDPSINKLWPVHRLDKATSGLVIFAKNAKAAADFTPMFSQQDVTKHYIALALGKPKKKQGWIKGDMEKGRNGSWLLARTQTNPAITQFESCAVEVEKKEAKRLYLIKPKTGKTHQIRVALKSIGCPILGDTRYKGATADRCYLHALALTFNWQGEVFDFKAEPEQGHWPTLASQELLADLYS</sequence>
<dbReference type="InterPro" id="IPR006145">
    <property type="entry name" value="PsdUridine_synth_RsuA/RluA"/>
</dbReference>
<dbReference type="InterPro" id="IPR006508">
    <property type="entry name" value="PsdUridine_synth_RluA-like"/>
</dbReference>
<evidence type="ECO:0000256" key="1">
    <source>
        <dbReference type="ARBA" id="ARBA00010876"/>
    </source>
</evidence>
<proteinExistence type="inferred from homology"/>
<dbReference type="GO" id="GO:0003723">
    <property type="term" value="F:RNA binding"/>
    <property type="evidence" value="ECO:0007669"/>
    <property type="project" value="InterPro"/>
</dbReference>
<dbReference type="Gene3D" id="3.30.2350.10">
    <property type="entry name" value="Pseudouridine synthase"/>
    <property type="match status" value="1"/>
</dbReference>
<gene>
    <name evidence="3" type="ORF">A9R00_05360</name>
</gene>
<evidence type="ECO:0000313" key="3">
    <source>
        <dbReference type="EMBL" id="OUS40570.1"/>
    </source>
</evidence>
<dbReference type="InterPro" id="IPR050188">
    <property type="entry name" value="RluA_PseudoU_synthase"/>
</dbReference>
<dbReference type="PANTHER" id="PTHR21600">
    <property type="entry name" value="MITOCHONDRIAL RNA PSEUDOURIDINE SYNTHASE"/>
    <property type="match status" value="1"/>
</dbReference>
<dbReference type="Pfam" id="PF00849">
    <property type="entry name" value="PseudoU_synth_2"/>
    <property type="match status" value="1"/>
</dbReference>
<dbReference type="AlphaFoldDB" id="A0A1Y5HU14"/>
<dbReference type="GO" id="GO:0000455">
    <property type="term" value="P:enzyme-directed rRNA pseudouridine synthesis"/>
    <property type="evidence" value="ECO:0007669"/>
    <property type="project" value="TreeGrafter"/>
</dbReference>
<evidence type="ECO:0000259" key="2">
    <source>
        <dbReference type="Pfam" id="PF00849"/>
    </source>
</evidence>
<comment type="caution">
    <text evidence="3">The sequence shown here is derived from an EMBL/GenBank/DDBJ whole genome shotgun (WGS) entry which is preliminary data.</text>
</comment>
<dbReference type="Proteomes" id="UP000227088">
    <property type="component" value="Unassembled WGS sequence"/>
</dbReference>